<evidence type="ECO:0000259" key="1">
    <source>
        <dbReference type="Pfam" id="PF11127"/>
    </source>
</evidence>
<gene>
    <name evidence="2" type="ORF">SDC9_123443</name>
</gene>
<dbReference type="Pfam" id="PF11127">
    <property type="entry name" value="YgaP-like_TM"/>
    <property type="match status" value="1"/>
</dbReference>
<dbReference type="InterPro" id="IPR021309">
    <property type="entry name" value="YgaP-like_TM"/>
</dbReference>
<proteinExistence type="predicted"/>
<dbReference type="EMBL" id="VSSQ01027287">
    <property type="protein sequence ID" value="MPM76445.1"/>
    <property type="molecule type" value="Genomic_DNA"/>
</dbReference>
<dbReference type="Gene3D" id="6.10.140.1340">
    <property type="match status" value="1"/>
</dbReference>
<sequence>MFGQSTGRDVFYQNNERILRIVRLFKHAENCMGYEAKRTKGSEIDLIRKLPPTARRVAERTCDETNADIREKTVNTLNIYKDSTADVISERIESLNEEWDVERVLEAHAASIILIGSVLGMKKRRRWPYLTGAAGLFLLMHALEGWCPPLPVIRQMGIRTAEEIFNEKTVLKMLRGDFVQETDKTEEMLAMAEKE</sequence>
<accession>A0A645CHP0</accession>
<reference evidence="2" key="1">
    <citation type="submission" date="2019-08" db="EMBL/GenBank/DDBJ databases">
        <authorList>
            <person name="Kucharzyk K."/>
            <person name="Murdoch R.W."/>
            <person name="Higgins S."/>
            <person name="Loffler F."/>
        </authorList>
    </citation>
    <scope>NUCLEOTIDE SEQUENCE</scope>
</reference>
<comment type="caution">
    <text evidence="2">The sequence shown here is derived from an EMBL/GenBank/DDBJ whole genome shotgun (WGS) entry which is preliminary data.</text>
</comment>
<organism evidence="2">
    <name type="scientific">bioreactor metagenome</name>
    <dbReference type="NCBI Taxonomy" id="1076179"/>
    <lineage>
        <taxon>unclassified sequences</taxon>
        <taxon>metagenomes</taxon>
        <taxon>ecological metagenomes</taxon>
    </lineage>
</organism>
<name>A0A645CHP0_9ZZZZ</name>
<evidence type="ECO:0000313" key="2">
    <source>
        <dbReference type="EMBL" id="MPM76445.1"/>
    </source>
</evidence>
<feature type="domain" description="Inner membrane protein YgaP-like transmembrane" evidence="1">
    <location>
        <begin position="101"/>
        <end position="153"/>
    </location>
</feature>
<dbReference type="AlphaFoldDB" id="A0A645CHP0"/>
<protein>
    <recommendedName>
        <fullName evidence="1">Inner membrane protein YgaP-like transmembrane domain-containing protein</fullName>
    </recommendedName>
</protein>